<evidence type="ECO:0000259" key="1">
    <source>
        <dbReference type="Pfam" id="PF24096"/>
    </source>
</evidence>
<dbReference type="Proteomes" id="UP001165423">
    <property type="component" value="Unassembled WGS sequence"/>
</dbReference>
<dbReference type="SUPFAM" id="SSF53474">
    <property type="entry name" value="alpha/beta-Hydrolases"/>
    <property type="match status" value="1"/>
</dbReference>
<name>A0ABT0A489_9GAMM</name>
<feature type="domain" description="DUF7379" evidence="1">
    <location>
        <begin position="35"/>
        <end position="156"/>
    </location>
</feature>
<sequence>MSHRVILLHGLWMPGAAMHWLATQLRTAGYSPETFSYHSVADGPDLAVPRLVERLQAHAREHGDGIDIVAHSLGGLIALQALCEAPDLPVRRVVCLGSPLTGSGAATGMLRWAPAASLLGRSAALLQQGIACWQGRAQVGAIAGHVPHGLGALFAGFGGEHDGTVAVAETRLPGLADHVVVDASHSGLLFSAQAAAQTVAFLRDGHFVHS</sequence>
<dbReference type="PANTHER" id="PTHR37946">
    <property type="entry name" value="SLL1969 PROTEIN"/>
    <property type="match status" value="1"/>
</dbReference>
<dbReference type="Pfam" id="PF24096">
    <property type="entry name" value="DUF7379"/>
    <property type="match status" value="1"/>
</dbReference>
<dbReference type="Gene3D" id="3.40.50.1820">
    <property type="entry name" value="alpha/beta hydrolase"/>
    <property type="match status" value="1"/>
</dbReference>
<dbReference type="InterPro" id="IPR055803">
    <property type="entry name" value="DUF7379"/>
</dbReference>
<proteinExistence type="predicted"/>
<protein>
    <submittedName>
        <fullName evidence="2">Lipase</fullName>
    </submittedName>
</protein>
<gene>
    <name evidence="2" type="ORF">MQC88_07425</name>
</gene>
<dbReference type="PANTHER" id="PTHR37946:SF1">
    <property type="entry name" value="SLL1969 PROTEIN"/>
    <property type="match status" value="1"/>
</dbReference>
<dbReference type="InterPro" id="IPR029058">
    <property type="entry name" value="AB_hydrolase_fold"/>
</dbReference>
<organism evidence="2 3">
    <name type="scientific">Cognatiluteimonas sedimenti</name>
    <dbReference type="NCBI Taxonomy" id="2927791"/>
    <lineage>
        <taxon>Bacteria</taxon>
        <taxon>Pseudomonadati</taxon>
        <taxon>Pseudomonadota</taxon>
        <taxon>Gammaproteobacteria</taxon>
        <taxon>Lysobacterales</taxon>
        <taxon>Lysobacteraceae</taxon>
        <taxon>Cognatiluteimonas</taxon>
    </lineage>
</organism>
<reference evidence="2 3" key="1">
    <citation type="submission" date="2022-03" db="EMBL/GenBank/DDBJ databases">
        <title>Luteimonas soily sp. nov., a novel bacterium isolated from the soil.</title>
        <authorList>
            <person name="Zhang X."/>
        </authorList>
    </citation>
    <scope>NUCLEOTIDE SEQUENCE [LARGE SCALE GENOMIC DNA]</scope>
    <source>
        <strain evidence="2 3">50</strain>
    </source>
</reference>
<dbReference type="EMBL" id="JALGCL010000002">
    <property type="protein sequence ID" value="MCJ0825786.1"/>
    <property type="molecule type" value="Genomic_DNA"/>
</dbReference>
<dbReference type="RefSeq" id="WP_243320647.1">
    <property type="nucleotide sequence ID" value="NZ_JALGCL010000002.1"/>
</dbReference>
<accession>A0ABT0A489</accession>
<keyword evidence="3" id="KW-1185">Reference proteome</keyword>
<comment type="caution">
    <text evidence="2">The sequence shown here is derived from an EMBL/GenBank/DDBJ whole genome shotgun (WGS) entry which is preliminary data.</text>
</comment>
<evidence type="ECO:0000313" key="2">
    <source>
        <dbReference type="EMBL" id="MCJ0825786.1"/>
    </source>
</evidence>
<evidence type="ECO:0000313" key="3">
    <source>
        <dbReference type="Proteomes" id="UP001165423"/>
    </source>
</evidence>